<proteinExistence type="inferred from homology"/>
<dbReference type="Gene3D" id="2.30.30.1240">
    <property type="entry name" value="AscD, thumb domain, four stranded beta-sheet"/>
    <property type="match status" value="1"/>
</dbReference>
<dbReference type="InterPro" id="IPR007310">
    <property type="entry name" value="Aerobactin_biosyn_IucA/IucC_N"/>
</dbReference>
<comment type="similarity">
    <text evidence="1">Belongs to the IucA/IucC family.</text>
</comment>
<dbReference type="HOGENOM" id="CLU_018283_1_0_6"/>
<dbReference type="STRING" id="225849.swp_0088"/>
<dbReference type="OrthoDB" id="495728at2"/>
<dbReference type="PANTHER" id="PTHR34384:SF5">
    <property type="entry name" value="L-2,3-DIAMINOPROPANOATE--CITRATE LIGASE"/>
    <property type="match status" value="1"/>
</dbReference>
<dbReference type="GO" id="GO:0019290">
    <property type="term" value="P:siderophore biosynthetic process"/>
    <property type="evidence" value="ECO:0007669"/>
    <property type="project" value="InterPro"/>
</dbReference>
<accession>B8CGU0</accession>
<evidence type="ECO:0000259" key="3">
    <source>
        <dbReference type="Pfam" id="PF06276"/>
    </source>
</evidence>
<dbReference type="InterPro" id="IPR037455">
    <property type="entry name" value="LucA/IucC-like"/>
</dbReference>
<dbReference type="Gene3D" id="1.10.510.40">
    <property type="match status" value="1"/>
</dbReference>
<dbReference type="RefSeq" id="WP_020910317.1">
    <property type="nucleotide sequence ID" value="NC_011566.1"/>
</dbReference>
<dbReference type="Gene3D" id="1.10.150.640">
    <property type="entry name" value="AcsD, thumb domain, helical bundle"/>
    <property type="match status" value="1"/>
</dbReference>
<dbReference type="InterPro" id="IPR022770">
    <property type="entry name" value="IucA/IucC-like_C"/>
</dbReference>
<dbReference type="GO" id="GO:0016881">
    <property type="term" value="F:acid-amino acid ligase activity"/>
    <property type="evidence" value="ECO:0007669"/>
    <property type="project" value="UniProtKB-ARBA"/>
</dbReference>
<evidence type="ECO:0000313" key="5">
    <source>
        <dbReference type="Proteomes" id="UP000000753"/>
    </source>
</evidence>
<dbReference type="InterPro" id="IPR043032">
    <property type="entry name" value="PvsD/AcsD-like_thumb_helix"/>
</dbReference>
<dbReference type="PANTHER" id="PTHR34384">
    <property type="entry name" value="L-2,3-DIAMINOPROPANOATE--CITRATE LIGASE"/>
    <property type="match status" value="1"/>
</dbReference>
<evidence type="ECO:0000259" key="2">
    <source>
        <dbReference type="Pfam" id="PF04183"/>
    </source>
</evidence>
<feature type="domain" description="Aerobactin siderophore biosynthesis IucA/IucC N-terminal" evidence="2">
    <location>
        <begin position="176"/>
        <end position="407"/>
    </location>
</feature>
<organism evidence="4 5">
    <name type="scientific">Shewanella piezotolerans (strain WP3 / JCM 13877)</name>
    <dbReference type="NCBI Taxonomy" id="225849"/>
    <lineage>
        <taxon>Bacteria</taxon>
        <taxon>Pseudomonadati</taxon>
        <taxon>Pseudomonadota</taxon>
        <taxon>Gammaproteobacteria</taxon>
        <taxon>Alteromonadales</taxon>
        <taxon>Shewanellaceae</taxon>
        <taxon>Shewanella</taxon>
    </lineage>
</organism>
<evidence type="ECO:0000313" key="4">
    <source>
        <dbReference type="EMBL" id="ACJ26933.1"/>
    </source>
</evidence>
<keyword evidence="5" id="KW-1185">Reference proteome</keyword>
<evidence type="ECO:0000256" key="1">
    <source>
        <dbReference type="ARBA" id="ARBA00007832"/>
    </source>
</evidence>
<protein>
    <submittedName>
        <fullName evidence="4">AcsD, putative</fullName>
    </submittedName>
</protein>
<feature type="domain" description="Aerobactin siderophore biosynthesis IucA/IucC-like C-terminal" evidence="3">
    <location>
        <begin position="438"/>
        <end position="597"/>
    </location>
</feature>
<dbReference type="eggNOG" id="COG4264">
    <property type="taxonomic scope" value="Bacteria"/>
</dbReference>
<dbReference type="Pfam" id="PF04183">
    <property type="entry name" value="IucA_IucC"/>
    <property type="match status" value="1"/>
</dbReference>
<dbReference type="EMBL" id="CP000472">
    <property type="protein sequence ID" value="ACJ26933.1"/>
    <property type="molecule type" value="Genomic_DNA"/>
</dbReference>
<gene>
    <name evidence="4" type="ordered locus">swp_0088</name>
</gene>
<reference evidence="4 5" key="1">
    <citation type="journal article" date="2008" name="PLoS ONE">
        <title>Environmental adaptation: genomic analysis of the piezotolerant and psychrotolerant deep-sea iron reducing bacterium Shewanella piezotolerans WP3.</title>
        <authorList>
            <person name="Wang F."/>
            <person name="Wang J."/>
            <person name="Jian H."/>
            <person name="Zhang B."/>
            <person name="Li S."/>
            <person name="Wang F."/>
            <person name="Zeng X."/>
            <person name="Gao L."/>
            <person name="Bartlett D.H."/>
            <person name="Yu J."/>
            <person name="Hu S."/>
            <person name="Xiao X."/>
        </authorList>
    </citation>
    <scope>NUCLEOTIDE SEQUENCE [LARGE SCALE GENOMIC DNA]</scope>
    <source>
        <strain evidence="5">WP3 / JCM 13877</strain>
    </source>
</reference>
<dbReference type="InterPro" id="IPR043033">
    <property type="entry name" value="PvsD/AcsD-like_thumb_beta"/>
</dbReference>
<dbReference type="KEGG" id="swp:swp_0088"/>
<dbReference type="Proteomes" id="UP000000753">
    <property type="component" value="Chromosome"/>
</dbReference>
<sequence length="641" mass="71915">MLIQSKSKARPASNQYGVQVYRDQAESNAIGCLLNCYLREFAIVRQQVNFDDNQPDCPLSLSQRLTQGQQKIRVKLPESAAVLLLVADRVSLLGRVRFSSQLYVKKSASVWQLYSAEQLIKLLLQHLSKLTNTAFNDELLAQIDNSIAVTQAFLQRLDSKVFSGSSMGSDSAAMSLINSEQSLIWGHAMHPSPKSRHGVSFDDMLACSPEIKANFPLYWFKVDPSLIRQMHCTAVQPMDWINKLKPDNANLYPCHPWEVKTILAQPLVQQAIALGLIEPMGQMGSDIYPTSSVRTTYSADINQFIKFSIHVRLTNCVRKNAWYELESAVALSRVLMAVASDVQQHYPHFSLMAEPAASTLDLSRLEGDQSSASSQSQMVSECFGILYREGIPLAQLEQYQPEVAGALFGWDHQGNSVCEARLRAIAKRRQQSYQQTASQWFAAYVQLLLPAIFHYFFKRGVAFEPHLQNTVIGFENDLPAYIWLRDLEGTKLLPEFWPQQLLSELSEEAINSVYYSRQQGWNRVAYCSLINNVSEAMFHLAAGDQVLETELWLIAARVVEQWQQVEGQQPELAGFLLGESIPSKNNLSTRLFKKSDRLSSYTQLANPLSDLQDLRGFKSNQPLATDASFAGVNAVDALGSL</sequence>
<dbReference type="Pfam" id="PF06276">
    <property type="entry name" value="FhuF"/>
    <property type="match status" value="1"/>
</dbReference>
<dbReference type="AlphaFoldDB" id="B8CGU0"/>
<name>B8CGU0_SHEPW</name>